<gene>
    <name evidence="1" type="ORF">IAC72_04945</name>
</gene>
<sequence>MAKHNDCDCNEKQGCNHEAQCDCDEKSVCNHEGQCDCNCEDGCDCDEDLVTLLDDDGNEVKYRYMYNLEHEGTEYVFLQAAEGDEDEVEIYSLHTVEEDGEFY</sequence>
<evidence type="ECO:0000313" key="1">
    <source>
        <dbReference type="EMBL" id="HIU91338.1"/>
    </source>
</evidence>
<dbReference type="Proteomes" id="UP000886852">
    <property type="component" value="Unassembled WGS sequence"/>
</dbReference>
<name>A0A9D1MYH8_9BACT</name>
<accession>A0A9D1MYH8</accession>
<dbReference type="EMBL" id="DVOC01000085">
    <property type="protein sequence ID" value="HIU91338.1"/>
    <property type="molecule type" value="Genomic_DNA"/>
</dbReference>
<proteinExistence type="predicted"/>
<evidence type="ECO:0000313" key="2">
    <source>
        <dbReference type="Proteomes" id="UP000886852"/>
    </source>
</evidence>
<feature type="non-terminal residue" evidence="1">
    <location>
        <position position="103"/>
    </location>
</feature>
<reference evidence="1" key="1">
    <citation type="submission" date="2020-10" db="EMBL/GenBank/DDBJ databases">
        <authorList>
            <person name="Gilroy R."/>
        </authorList>
    </citation>
    <scope>NUCLEOTIDE SEQUENCE</scope>
    <source>
        <strain evidence="1">ChiHjej12B11-7776</strain>
    </source>
</reference>
<organism evidence="1 2">
    <name type="scientific">Candidatus Fimimonas merdipullorum</name>
    <dbReference type="NCBI Taxonomy" id="2840822"/>
    <lineage>
        <taxon>Bacteria</taxon>
        <taxon>Pseudomonadati</taxon>
        <taxon>Myxococcota</taxon>
        <taxon>Myxococcia</taxon>
        <taxon>Myxococcales</taxon>
        <taxon>Cystobacterineae</taxon>
        <taxon>Myxococcaceae</taxon>
        <taxon>Myxococcaceae incertae sedis</taxon>
        <taxon>Candidatus Fimimonas</taxon>
    </lineage>
</organism>
<dbReference type="AlphaFoldDB" id="A0A9D1MYH8"/>
<comment type="caution">
    <text evidence="1">The sequence shown here is derived from an EMBL/GenBank/DDBJ whole genome shotgun (WGS) entry which is preliminary data.</text>
</comment>
<protein>
    <submittedName>
        <fullName evidence="1">DUF1292 domain-containing protein</fullName>
    </submittedName>
</protein>
<reference evidence="1" key="2">
    <citation type="journal article" date="2021" name="PeerJ">
        <title>Extensive microbial diversity within the chicken gut microbiome revealed by metagenomics and culture.</title>
        <authorList>
            <person name="Gilroy R."/>
            <person name="Ravi A."/>
            <person name="Getino M."/>
            <person name="Pursley I."/>
            <person name="Horton D.L."/>
            <person name="Alikhan N.F."/>
            <person name="Baker D."/>
            <person name="Gharbi K."/>
            <person name="Hall N."/>
            <person name="Watson M."/>
            <person name="Adriaenssens E.M."/>
            <person name="Foster-Nyarko E."/>
            <person name="Jarju S."/>
            <person name="Secka A."/>
            <person name="Antonio M."/>
            <person name="Oren A."/>
            <person name="Chaudhuri R.R."/>
            <person name="La Ragione R."/>
            <person name="Hildebrand F."/>
            <person name="Pallen M.J."/>
        </authorList>
    </citation>
    <scope>NUCLEOTIDE SEQUENCE</scope>
    <source>
        <strain evidence="1">ChiHjej12B11-7776</strain>
    </source>
</reference>